<gene>
    <name evidence="2" type="primary">slf-S1E</name>
</gene>
<dbReference type="InterPro" id="IPR036047">
    <property type="entry name" value="F-box-like_dom_sf"/>
</dbReference>
<dbReference type="PANTHER" id="PTHR31672">
    <property type="entry name" value="BNACNNG10540D PROTEIN"/>
    <property type="match status" value="1"/>
</dbReference>
<evidence type="ECO:0000313" key="2">
    <source>
        <dbReference type="EMBL" id="CAD56662.1"/>
    </source>
</evidence>
<dbReference type="InterPro" id="IPR006527">
    <property type="entry name" value="F-box-assoc_dom_typ1"/>
</dbReference>
<feature type="domain" description="F-box" evidence="1">
    <location>
        <begin position="6"/>
        <end position="46"/>
    </location>
</feature>
<sequence>MIDSLLPLDMVIEIMVQLPVKSLVRFRCVSKSFCVIIKSSNFINNHFLRRQTRDTLLLIRRYFPSPQEDDALSFHKPDSPGLEEEVWAKLSIPFLSDLRLRYDQPYFPQSVIILGPCNGLICIFYDDFIISCNPALREFKKLPPCPFCCPKRFYSNIIGQGFGNCDSNFFKIVLVRTIKSVSDYNRDKPYIMVHLYNSNTQSWRLIEGEAVLVQYIFSSPCTDVFFNGACHWNAGVFGIPYPGSILTFDISTEIFSEFEYPDGFRELYGGCLCLTALSECLSVIRYNDSTKDPQFIEIWVMKVYGNSDSWTKDFVLGPHLVIRPFIFWKNDDWLLVDNSNGQLASCALHTDEIKRFQVDGTEESLRVLIYNESLINLGQVIQLV</sequence>
<reference evidence="2" key="1">
    <citation type="submission" date="2002-11" db="EMBL/GenBank/DDBJ databases">
        <title>Clustering and evolution of S-locus-linked F-box(SLF) genes in Antirrhinum.</title>
        <authorList>
            <person name="Zhou J."/>
            <person name="Wang F."/>
            <person name="Ma W."/>
            <person name="Zhang Y."/>
            <person name="Han B."/>
            <person name="Xue Y."/>
        </authorList>
    </citation>
    <scope>NUCLEOTIDE SEQUENCE</scope>
</reference>
<dbReference type="Pfam" id="PF07734">
    <property type="entry name" value="FBA_1"/>
    <property type="match status" value="1"/>
</dbReference>
<evidence type="ECO:0000259" key="1">
    <source>
        <dbReference type="SMART" id="SM00256"/>
    </source>
</evidence>
<dbReference type="PANTHER" id="PTHR31672:SF13">
    <property type="entry name" value="F-BOX PROTEIN CPR30-LIKE"/>
    <property type="match status" value="1"/>
</dbReference>
<dbReference type="Gene3D" id="1.20.1280.50">
    <property type="match status" value="1"/>
</dbReference>
<dbReference type="InterPro" id="IPR050796">
    <property type="entry name" value="SCF_F-box_component"/>
</dbReference>
<dbReference type="EMBL" id="AJ515535">
    <property type="protein sequence ID" value="CAD56662.1"/>
    <property type="molecule type" value="Genomic_DNA"/>
</dbReference>
<accession>Q70WR3</accession>
<dbReference type="InterPro" id="IPR001810">
    <property type="entry name" value="F-box_dom"/>
</dbReference>
<dbReference type="InterPro" id="IPR017451">
    <property type="entry name" value="F-box-assoc_interact_dom"/>
</dbReference>
<dbReference type="NCBIfam" id="TIGR01640">
    <property type="entry name" value="F_box_assoc_1"/>
    <property type="match status" value="1"/>
</dbReference>
<protein>
    <submittedName>
        <fullName evidence="2">S locus F-box (SLF)-S1E protein</fullName>
    </submittedName>
</protein>
<dbReference type="AlphaFoldDB" id="Q70WR3"/>
<dbReference type="Pfam" id="PF00646">
    <property type="entry name" value="F-box"/>
    <property type="match status" value="1"/>
</dbReference>
<name>Q70WR3_ANTHI</name>
<dbReference type="SUPFAM" id="SSF81383">
    <property type="entry name" value="F-box domain"/>
    <property type="match status" value="1"/>
</dbReference>
<dbReference type="SMART" id="SM00256">
    <property type="entry name" value="FBOX"/>
    <property type="match status" value="1"/>
</dbReference>
<proteinExistence type="predicted"/>
<organism evidence="2">
    <name type="scientific">Antirrhinum hispanicum</name>
    <name type="common">Snapdragon</name>
    <name type="synonym">Antirrhinum glutinosum</name>
    <dbReference type="NCBI Taxonomy" id="49039"/>
    <lineage>
        <taxon>Eukaryota</taxon>
        <taxon>Viridiplantae</taxon>
        <taxon>Streptophyta</taxon>
        <taxon>Embryophyta</taxon>
        <taxon>Tracheophyta</taxon>
        <taxon>Spermatophyta</taxon>
        <taxon>Magnoliopsida</taxon>
        <taxon>eudicotyledons</taxon>
        <taxon>Gunneridae</taxon>
        <taxon>Pentapetalae</taxon>
        <taxon>asterids</taxon>
        <taxon>lamiids</taxon>
        <taxon>Lamiales</taxon>
        <taxon>Plantaginaceae</taxon>
        <taxon>Antirrhineae</taxon>
        <taxon>Antirrhinum</taxon>
    </lineage>
</organism>